<protein>
    <submittedName>
        <fullName evidence="2">Uncharacterized protein</fullName>
    </submittedName>
</protein>
<keyword evidence="3" id="KW-1185">Reference proteome</keyword>
<accession>A0A1R1XCT8</accession>
<gene>
    <name evidence="2" type="ORF">AYI70_g9124</name>
</gene>
<comment type="caution">
    <text evidence="2">The sequence shown here is derived from an EMBL/GenBank/DDBJ whole genome shotgun (WGS) entry which is preliminary data.</text>
</comment>
<dbReference type="EMBL" id="LSSN01003960">
    <property type="protein sequence ID" value="OMJ12439.1"/>
    <property type="molecule type" value="Genomic_DNA"/>
</dbReference>
<name>A0A1R1XCT8_9FUNG</name>
<keyword evidence="1" id="KW-0732">Signal</keyword>
<sequence>MKLNFTFFSKAALFLGSLSTLAVNVVNAACLRDFNDITINQATTTVVKNWQLDRAVKIPCSGNIFSVEFTTSLDSDIFFIISNSNQPESGVGVSGTAGARTQRSFLAEEINFRPVSALAAAVGSTLSFSIKLDETGIFLYKNGEEVSFLLSEDFDYDGFISTGEYYIFFAAEIAGTTLTNVEVDCTTGFLCNLLPDTCPNSSTFSDRTVSSIQTTMDFANNDPIVLPCDTSNFEISMTVNTDGDFYVGLTDSDGAYGNQGVIQLLAGVVSNKYSTTRGRYYQVKRSTFNKRAQDYNINVKVLNNVVTMFVNGTLKIQYTKKNFNVSQFYVVPYTGSSSVSNGKITCESISTC</sequence>
<proteinExistence type="predicted"/>
<dbReference type="OrthoDB" id="5643308at2759"/>
<organism evidence="2 3">
    <name type="scientific">Smittium culicis</name>
    <dbReference type="NCBI Taxonomy" id="133412"/>
    <lineage>
        <taxon>Eukaryota</taxon>
        <taxon>Fungi</taxon>
        <taxon>Fungi incertae sedis</taxon>
        <taxon>Zoopagomycota</taxon>
        <taxon>Kickxellomycotina</taxon>
        <taxon>Harpellomycetes</taxon>
        <taxon>Harpellales</taxon>
        <taxon>Legeriomycetaceae</taxon>
        <taxon>Smittium</taxon>
    </lineage>
</organism>
<evidence type="ECO:0000256" key="1">
    <source>
        <dbReference type="SAM" id="SignalP"/>
    </source>
</evidence>
<evidence type="ECO:0000313" key="3">
    <source>
        <dbReference type="Proteomes" id="UP000187283"/>
    </source>
</evidence>
<feature type="chain" id="PRO_5013317479" evidence="1">
    <location>
        <begin position="29"/>
        <end position="352"/>
    </location>
</feature>
<dbReference type="Proteomes" id="UP000187283">
    <property type="component" value="Unassembled WGS sequence"/>
</dbReference>
<dbReference type="AlphaFoldDB" id="A0A1R1XCT8"/>
<evidence type="ECO:0000313" key="2">
    <source>
        <dbReference type="EMBL" id="OMJ12439.1"/>
    </source>
</evidence>
<feature type="signal peptide" evidence="1">
    <location>
        <begin position="1"/>
        <end position="28"/>
    </location>
</feature>
<reference evidence="2 3" key="1">
    <citation type="submission" date="2017-01" db="EMBL/GenBank/DDBJ databases">
        <authorList>
            <person name="Mah S.A."/>
            <person name="Swanson W.J."/>
            <person name="Moy G.W."/>
            <person name="Vacquier V.D."/>
        </authorList>
    </citation>
    <scope>NUCLEOTIDE SEQUENCE [LARGE SCALE GENOMIC DNA]</scope>
    <source>
        <strain evidence="2 3">GSMNP</strain>
    </source>
</reference>